<dbReference type="PANTHER" id="PTHR47396">
    <property type="entry name" value="TYPE I RESTRICTION ENZYME ECOKI R PROTEIN"/>
    <property type="match status" value="1"/>
</dbReference>
<dbReference type="SUPFAM" id="SSF52540">
    <property type="entry name" value="P-loop containing nucleoside triphosphate hydrolases"/>
    <property type="match status" value="2"/>
</dbReference>
<feature type="domain" description="Helicase ATP-binding" evidence="1">
    <location>
        <begin position="39"/>
        <end position="267"/>
    </location>
</feature>
<dbReference type="GO" id="GO:0005829">
    <property type="term" value="C:cytosol"/>
    <property type="evidence" value="ECO:0007669"/>
    <property type="project" value="TreeGrafter"/>
</dbReference>
<sequence>MILKQYQKDIIEDLTRYLEILQKTKNISESFNEFWRLHPRTPLTPFPGEIVEPYKNNVAGVPHVCLKVPTAGGKTFIAANALRPIFSIFPQDHAKTVVWLVPSNSILEQTIRNFSNPEHPYREQLNADFGNRVEVYDKISLLQGAGFNASSVKENLSLCILSFDSLRSRNKDNRNAYKENGNLLSFAESGDEEISLMKVFQHLNPVIVVDESHNAESDLSVDMLKQLNPSFILDLTATPRKNSNIISFTSAFELKKESMVKLPVIVYNHQSKDEVVNSALELRARLEHAAMDAQNQGGAPIRPIVLFQAEPKTKEDNATFDKIKAMLIEKGIKESEIKIKTADKNELAGLDLMSSDCEVRYIITVNALKEGWDCPYAYILASLADKNSAVDVEQILGRVLRLPYTRKNPNPMLNMSYVLTASNKFLDTVQNVVEGLNRAGFSSKDYRISENQVVDNNVPTQSSVDLLSPISPSMPASAANDGSAQTGFTWNPSTANSGETNAVNSETPSIAVQDIERMARQENETMEKQIRESKASGISPTPADLEKQVKIARIKDCFAESANKICLPQFYMDLEGVENDLFGLCELPFEKDMLLEKFPLRTCDTSVCFDNADAEIYKVDLDENSQDNTPSFCKVGKAAQSSLIKWIQSIGDVESKRKRCAEMLVGLVGRMYPIPDQEIRLYIERVLESFDDADFNQMLNYSIPYSNKIKDAIQRHACAYVENEFCRELNSDKIILKPAYTFVPQKAYSTKGKSIAKSLYEPEEDFNDFEAEVINDIANLDNVEFWTRNKERSEFCINGFINHYPDFIIKTKKGKIVLLETKGDHLDAASKIKLGNLWQNKAGNDYRYCLVYRARRTEGAYTKEEFLNQMRNW</sequence>
<name>A0A1M6UB24_9BACT</name>
<evidence type="ECO:0000313" key="3">
    <source>
        <dbReference type="Proteomes" id="UP000184275"/>
    </source>
</evidence>
<evidence type="ECO:0000259" key="1">
    <source>
        <dbReference type="SMART" id="SM00487"/>
    </source>
</evidence>
<gene>
    <name evidence="2" type="ORF">SAMN05720469_11330</name>
</gene>
<dbReference type="GO" id="GO:0016787">
    <property type="term" value="F:hydrolase activity"/>
    <property type="evidence" value="ECO:0007669"/>
    <property type="project" value="InterPro"/>
</dbReference>
<dbReference type="Pfam" id="PF04851">
    <property type="entry name" value="ResIII"/>
    <property type="match status" value="1"/>
</dbReference>
<reference evidence="3" key="1">
    <citation type="submission" date="2016-11" db="EMBL/GenBank/DDBJ databases">
        <authorList>
            <person name="Varghese N."/>
            <person name="Submissions S."/>
        </authorList>
    </citation>
    <scope>NUCLEOTIDE SEQUENCE [LARGE SCALE GENOMIC DNA]</scope>
    <source>
        <strain evidence="3">UWOS</strain>
    </source>
</reference>
<dbReference type="GO" id="GO:0005524">
    <property type="term" value="F:ATP binding"/>
    <property type="evidence" value="ECO:0007669"/>
    <property type="project" value="InterPro"/>
</dbReference>
<keyword evidence="3" id="KW-1185">Reference proteome</keyword>
<dbReference type="AlphaFoldDB" id="A0A1M6UB24"/>
<proteinExistence type="predicted"/>
<evidence type="ECO:0000313" key="2">
    <source>
        <dbReference type="EMBL" id="SHK66373.1"/>
    </source>
</evidence>
<dbReference type="Gene3D" id="3.40.50.300">
    <property type="entry name" value="P-loop containing nucleotide triphosphate hydrolases"/>
    <property type="match status" value="2"/>
</dbReference>
<dbReference type="InterPro" id="IPR027417">
    <property type="entry name" value="P-loop_NTPase"/>
</dbReference>
<dbReference type="Proteomes" id="UP000184275">
    <property type="component" value="Unassembled WGS sequence"/>
</dbReference>
<dbReference type="RefSeq" id="WP_073304106.1">
    <property type="nucleotide sequence ID" value="NZ_FRAW01000013.1"/>
</dbReference>
<dbReference type="InterPro" id="IPR014001">
    <property type="entry name" value="Helicase_ATP-bd"/>
</dbReference>
<protein>
    <submittedName>
        <fullName evidence="2">Type III restriction enzyme</fullName>
    </submittedName>
</protein>
<dbReference type="CDD" id="cd18785">
    <property type="entry name" value="SF2_C"/>
    <property type="match status" value="1"/>
</dbReference>
<organism evidence="2 3">
    <name type="scientific">Fibrobacter intestinalis</name>
    <dbReference type="NCBI Taxonomy" id="28122"/>
    <lineage>
        <taxon>Bacteria</taxon>
        <taxon>Pseudomonadati</taxon>
        <taxon>Fibrobacterota</taxon>
        <taxon>Fibrobacteria</taxon>
        <taxon>Fibrobacterales</taxon>
        <taxon>Fibrobacteraceae</taxon>
        <taxon>Fibrobacter</taxon>
    </lineage>
</organism>
<dbReference type="GO" id="GO:0003677">
    <property type="term" value="F:DNA binding"/>
    <property type="evidence" value="ECO:0007669"/>
    <property type="project" value="InterPro"/>
</dbReference>
<dbReference type="InterPro" id="IPR050742">
    <property type="entry name" value="Helicase_Restrict-Modif_Enz"/>
</dbReference>
<dbReference type="InterPro" id="IPR006935">
    <property type="entry name" value="Helicase/UvrB_N"/>
</dbReference>
<accession>A0A1M6UB24</accession>
<dbReference type="EMBL" id="FRAW01000013">
    <property type="protein sequence ID" value="SHK66373.1"/>
    <property type="molecule type" value="Genomic_DNA"/>
</dbReference>
<dbReference type="SMART" id="SM00487">
    <property type="entry name" value="DEXDc"/>
    <property type="match status" value="1"/>
</dbReference>
<dbReference type="PANTHER" id="PTHR47396:SF1">
    <property type="entry name" value="ATP-DEPENDENT HELICASE IRC3-RELATED"/>
    <property type="match status" value="1"/>
</dbReference>